<name>A0A6J6TUL3_9ZZZZ</name>
<accession>A0A6J6TUL3</accession>
<dbReference type="Pfam" id="PF00480">
    <property type="entry name" value="ROK"/>
    <property type="match status" value="1"/>
</dbReference>
<dbReference type="Gene3D" id="3.30.420.40">
    <property type="match status" value="2"/>
</dbReference>
<protein>
    <submittedName>
        <fullName evidence="1">Unannotated protein</fullName>
    </submittedName>
</protein>
<reference evidence="1" key="1">
    <citation type="submission" date="2020-05" db="EMBL/GenBank/DDBJ databases">
        <authorList>
            <person name="Chiriac C."/>
            <person name="Salcher M."/>
            <person name="Ghai R."/>
            <person name="Kavagutti S V."/>
        </authorList>
    </citation>
    <scope>NUCLEOTIDE SEQUENCE</scope>
</reference>
<proteinExistence type="predicted"/>
<dbReference type="InterPro" id="IPR043129">
    <property type="entry name" value="ATPase_NBD"/>
</dbReference>
<evidence type="ECO:0000313" key="1">
    <source>
        <dbReference type="EMBL" id="CAB4750394.1"/>
    </source>
</evidence>
<dbReference type="PANTHER" id="PTHR18964">
    <property type="entry name" value="ROK (REPRESSOR, ORF, KINASE) FAMILY"/>
    <property type="match status" value="1"/>
</dbReference>
<dbReference type="InterPro" id="IPR000600">
    <property type="entry name" value="ROK"/>
</dbReference>
<organism evidence="1">
    <name type="scientific">freshwater metagenome</name>
    <dbReference type="NCBI Taxonomy" id="449393"/>
    <lineage>
        <taxon>unclassified sequences</taxon>
        <taxon>metagenomes</taxon>
        <taxon>ecological metagenomes</taxon>
    </lineage>
</organism>
<dbReference type="PANTHER" id="PTHR18964:SF149">
    <property type="entry name" value="BIFUNCTIONAL UDP-N-ACETYLGLUCOSAMINE 2-EPIMERASE_N-ACETYLMANNOSAMINE KINASE"/>
    <property type="match status" value="1"/>
</dbReference>
<sequence>MPAVTDELAVGVDVGGTKVLVVALDATSNVVAEHRLPTPKDPDALLDTIAAAVAALGVEVGSVGIGIAGLVTAAGAVCVSPHLAHPERLDLVGNIGGRLHVPVRVANDANAAAWGEACLGAGRGVRDLVVVTLGTGIGASIVCNGRIVVGAHGFGGEPGHMTVNFDGERYITGARGCWEQYGSGSALYAADGTITAADLATPAGAATLARYAEMVAVGLGNLVNLVDPEVVVIGGGVSALGEPLRSAIVAHLPAWVFGAPQRTKLRVELAELGERAGAIGAALLGAAPPD</sequence>
<dbReference type="SUPFAM" id="SSF53067">
    <property type="entry name" value="Actin-like ATPase domain"/>
    <property type="match status" value="1"/>
</dbReference>
<gene>
    <name evidence="1" type="ORF">UFOPK2754_01771</name>
</gene>
<dbReference type="EMBL" id="CAEZYR010000064">
    <property type="protein sequence ID" value="CAB4750394.1"/>
    <property type="molecule type" value="Genomic_DNA"/>
</dbReference>
<dbReference type="AlphaFoldDB" id="A0A6J6TUL3"/>